<reference evidence="1 2" key="1">
    <citation type="submission" date="2019-05" db="EMBL/GenBank/DDBJ databases">
        <title>Emergence of the Ug99 lineage of the wheat stem rust pathogen through somatic hybridization.</title>
        <authorList>
            <person name="Li F."/>
            <person name="Upadhyaya N.M."/>
            <person name="Sperschneider J."/>
            <person name="Matny O."/>
            <person name="Nguyen-Phuc H."/>
            <person name="Mago R."/>
            <person name="Raley C."/>
            <person name="Miller M.E."/>
            <person name="Silverstein K.A.T."/>
            <person name="Henningsen E."/>
            <person name="Hirsch C.D."/>
            <person name="Visser B."/>
            <person name="Pretorius Z.A."/>
            <person name="Steffenson B.J."/>
            <person name="Schwessinger B."/>
            <person name="Dodds P.N."/>
            <person name="Figueroa M."/>
        </authorList>
    </citation>
    <scope>NUCLEOTIDE SEQUENCE [LARGE SCALE GENOMIC DNA]</scope>
    <source>
        <strain evidence="1">21-0</strain>
    </source>
</reference>
<name>A0A5B0ND80_PUCGR</name>
<comment type="caution">
    <text evidence="1">The sequence shown here is derived from an EMBL/GenBank/DDBJ whole genome shotgun (WGS) entry which is preliminary data.</text>
</comment>
<evidence type="ECO:0000313" key="2">
    <source>
        <dbReference type="Proteomes" id="UP000324748"/>
    </source>
</evidence>
<protein>
    <submittedName>
        <fullName evidence="1">Uncharacterized protein</fullName>
    </submittedName>
</protein>
<organism evidence="1 2">
    <name type="scientific">Puccinia graminis f. sp. tritici</name>
    <dbReference type="NCBI Taxonomy" id="56615"/>
    <lineage>
        <taxon>Eukaryota</taxon>
        <taxon>Fungi</taxon>
        <taxon>Dikarya</taxon>
        <taxon>Basidiomycota</taxon>
        <taxon>Pucciniomycotina</taxon>
        <taxon>Pucciniomycetes</taxon>
        <taxon>Pucciniales</taxon>
        <taxon>Pucciniaceae</taxon>
        <taxon>Puccinia</taxon>
    </lineage>
</organism>
<keyword evidence="2" id="KW-1185">Reference proteome</keyword>
<dbReference type="EMBL" id="VSWC01000106">
    <property type="protein sequence ID" value="KAA1085699.1"/>
    <property type="molecule type" value="Genomic_DNA"/>
</dbReference>
<accession>A0A5B0ND80</accession>
<evidence type="ECO:0000313" key="1">
    <source>
        <dbReference type="EMBL" id="KAA1085699.1"/>
    </source>
</evidence>
<sequence>MYFCKIAFQTKQAQLSEAKMVASTPAVHSLITSEWIDDHSNQPKRDCLPQH</sequence>
<proteinExistence type="predicted"/>
<gene>
    <name evidence="1" type="ORF">PGT21_016075</name>
</gene>
<dbReference type="Proteomes" id="UP000324748">
    <property type="component" value="Unassembled WGS sequence"/>
</dbReference>
<dbReference type="AlphaFoldDB" id="A0A5B0ND80"/>